<evidence type="ECO:0000313" key="1">
    <source>
        <dbReference type="EMBL" id="KIK31719.1"/>
    </source>
</evidence>
<protein>
    <submittedName>
        <fullName evidence="1">Uncharacterized protein</fullName>
    </submittedName>
</protein>
<accession>A0A0D0A0K9</accession>
<keyword evidence="2" id="KW-1185">Reference proteome</keyword>
<dbReference type="HOGENOM" id="CLU_3126024_0_0_1"/>
<dbReference type="Proteomes" id="UP000054485">
    <property type="component" value="Unassembled WGS sequence"/>
</dbReference>
<evidence type="ECO:0000313" key="2">
    <source>
        <dbReference type="Proteomes" id="UP000054485"/>
    </source>
</evidence>
<gene>
    <name evidence="1" type="ORF">CY34DRAFT_19637</name>
</gene>
<dbReference type="AlphaFoldDB" id="A0A0D0A0K9"/>
<dbReference type="EMBL" id="KN836713">
    <property type="protein sequence ID" value="KIK31719.1"/>
    <property type="molecule type" value="Genomic_DNA"/>
</dbReference>
<reference evidence="1 2" key="1">
    <citation type="submission" date="2014-04" db="EMBL/GenBank/DDBJ databases">
        <authorList>
            <consortium name="DOE Joint Genome Institute"/>
            <person name="Kuo A."/>
            <person name="Ruytinx J."/>
            <person name="Rineau F."/>
            <person name="Colpaert J."/>
            <person name="Kohler A."/>
            <person name="Nagy L.G."/>
            <person name="Floudas D."/>
            <person name="Copeland A."/>
            <person name="Barry K.W."/>
            <person name="Cichocki N."/>
            <person name="Veneault-Fourrey C."/>
            <person name="LaButti K."/>
            <person name="Lindquist E.A."/>
            <person name="Lipzen A."/>
            <person name="Lundell T."/>
            <person name="Morin E."/>
            <person name="Murat C."/>
            <person name="Sun H."/>
            <person name="Tunlid A."/>
            <person name="Henrissat B."/>
            <person name="Grigoriev I.V."/>
            <person name="Hibbett D.S."/>
            <person name="Martin F."/>
            <person name="Nordberg H.P."/>
            <person name="Cantor M.N."/>
            <person name="Hua S.X."/>
        </authorList>
    </citation>
    <scope>NUCLEOTIDE SEQUENCE [LARGE SCALE GENOMIC DNA]</scope>
    <source>
        <strain evidence="1 2">UH-Slu-Lm8-n1</strain>
    </source>
</reference>
<name>A0A0D0A0K9_9AGAM</name>
<sequence>MKIQLVLATHDSERHSCRDESTLILGAWQPGCYSYPLAKTILIPEALSLF</sequence>
<proteinExistence type="predicted"/>
<organism evidence="1 2">
    <name type="scientific">Suillus luteus UH-Slu-Lm8-n1</name>
    <dbReference type="NCBI Taxonomy" id="930992"/>
    <lineage>
        <taxon>Eukaryota</taxon>
        <taxon>Fungi</taxon>
        <taxon>Dikarya</taxon>
        <taxon>Basidiomycota</taxon>
        <taxon>Agaricomycotina</taxon>
        <taxon>Agaricomycetes</taxon>
        <taxon>Agaricomycetidae</taxon>
        <taxon>Boletales</taxon>
        <taxon>Suillineae</taxon>
        <taxon>Suillaceae</taxon>
        <taxon>Suillus</taxon>
    </lineage>
</organism>
<reference evidence="2" key="2">
    <citation type="submission" date="2015-01" db="EMBL/GenBank/DDBJ databases">
        <title>Evolutionary Origins and Diversification of the Mycorrhizal Mutualists.</title>
        <authorList>
            <consortium name="DOE Joint Genome Institute"/>
            <consortium name="Mycorrhizal Genomics Consortium"/>
            <person name="Kohler A."/>
            <person name="Kuo A."/>
            <person name="Nagy L.G."/>
            <person name="Floudas D."/>
            <person name="Copeland A."/>
            <person name="Barry K.W."/>
            <person name="Cichocki N."/>
            <person name="Veneault-Fourrey C."/>
            <person name="LaButti K."/>
            <person name="Lindquist E.A."/>
            <person name="Lipzen A."/>
            <person name="Lundell T."/>
            <person name="Morin E."/>
            <person name="Murat C."/>
            <person name="Riley R."/>
            <person name="Ohm R."/>
            <person name="Sun H."/>
            <person name="Tunlid A."/>
            <person name="Henrissat B."/>
            <person name="Grigoriev I.V."/>
            <person name="Hibbett D.S."/>
            <person name="Martin F."/>
        </authorList>
    </citation>
    <scope>NUCLEOTIDE SEQUENCE [LARGE SCALE GENOMIC DNA]</scope>
    <source>
        <strain evidence="2">UH-Slu-Lm8-n1</strain>
    </source>
</reference>
<dbReference type="InParanoid" id="A0A0D0A0K9"/>